<dbReference type="OrthoDB" id="8241596at2"/>
<name>A0A1L3F903_BRAJP</name>
<gene>
    <name evidence="1" type="ORF">BKD09_15815</name>
</gene>
<dbReference type="AlphaFoldDB" id="A0A1L3F903"/>
<dbReference type="RefSeq" id="WP_071910978.1">
    <property type="nucleotide sequence ID" value="NZ_CP017637.1"/>
</dbReference>
<organism evidence="1 2">
    <name type="scientific">Bradyrhizobium japonicum</name>
    <dbReference type="NCBI Taxonomy" id="375"/>
    <lineage>
        <taxon>Bacteria</taxon>
        <taxon>Pseudomonadati</taxon>
        <taxon>Pseudomonadota</taxon>
        <taxon>Alphaproteobacteria</taxon>
        <taxon>Hyphomicrobiales</taxon>
        <taxon>Nitrobacteraceae</taxon>
        <taxon>Bradyrhizobium</taxon>
    </lineage>
</organism>
<dbReference type="Proteomes" id="UP000181962">
    <property type="component" value="Chromosome"/>
</dbReference>
<protein>
    <submittedName>
        <fullName evidence="1">Uncharacterized protein</fullName>
    </submittedName>
</protein>
<reference evidence="1 2" key="1">
    <citation type="submission" date="2016-11" db="EMBL/GenBank/DDBJ databases">
        <title>Complete Genome Sequence of Bradyrhizobium sp. strain J5, an isolated from soybean nodule in Hokkaido.</title>
        <authorList>
            <person name="Kanehara K."/>
        </authorList>
    </citation>
    <scope>NUCLEOTIDE SEQUENCE [LARGE SCALE GENOMIC DNA]</scope>
    <source>
        <strain evidence="1 2">J5</strain>
    </source>
</reference>
<evidence type="ECO:0000313" key="1">
    <source>
        <dbReference type="EMBL" id="APG09806.1"/>
    </source>
</evidence>
<evidence type="ECO:0000313" key="2">
    <source>
        <dbReference type="Proteomes" id="UP000181962"/>
    </source>
</evidence>
<accession>A0A1L3F903</accession>
<dbReference type="EMBL" id="CP017637">
    <property type="protein sequence ID" value="APG09806.1"/>
    <property type="molecule type" value="Genomic_DNA"/>
</dbReference>
<proteinExistence type="predicted"/>
<sequence>MSELHLIRKRCPHCGKAMNLVPDETGRGGERYVCPACEEDPLYDPAAQKWADSPLRPPVK</sequence>